<organism evidence="2 3">
    <name type="scientific">Thiocystis violascens (strain ATCC 17096 / DSM 198 / 6111)</name>
    <name type="common">Chromatium violascens</name>
    <dbReference type="NCBI Taxonomy" id="765911"/>
    <lineage>
        <taxon>Bacteria</taxon>
        <taxon>Pseudomonadati</taxon>
        <taxon>Pseudomonadota</taxon>
        <taxon>Gammaproteobacteria</taxon>
        <taxon>Chromatiales</taxon>
        <taxon>Chromatiaceae</taxon>
        <taxon>Thiocystis</taxon>
    </lineage>
</organism>
<dbReference type="HOGENOM" id="CLU_3104952_0_0_6"/>
<name>I3YBZ4_THIV6</name>
<reference evidence="2 3" key="1">
    <citation type="submission" date="2012-06" db="EMBL/GenBank/DDBJ databases">
        <title>Complete sequence of Thiocystis violascens DSM 198.</title>
        <authorList>
            <consortium name="US DOE Joint Genome Institute"/>
            <person name="Lucas S."/>
            <person name="Han J."/>
            <person name="Lapidus A."/>
            <person name="Cheng J.-F."/>
            <person name="Goodwin L."/>
            <person name="Pitluck S."/>
            <person name="Peters L."/>
            <person name="Ovchinnikova G."/>
            <person name="Teshima H."/>
            <person name="Detter J.C."/>
            <person name="Han C."/>
            <person name="Tapia R."/>
            <person name="Land M."/>
            <person name="Hauser L."/>
            <person name="Kyrpides N."/>
            <person name="Ivanova N."/>
            <person name="Pagani I."/>
            <person name="Vogl K."/>
            <person name="Liu Z."/>
            <person name="Frigaard N.-U."/>
            <person name="Bryant D."/>
            <person name="Woyke T."/>
        </authorList>
    </citation>
    <scope>NUCLEOTIDE SEQUENCE [LARGE SCALE GENOMIC DNA]</scope>
    <source>
        <strain evidence="3">ATCC 17096 / DSM 198 / 6111</strain>
    </source>
</reference>
<evidence type="ECO:0000313" key="2">
    <source>
        <dbReference type="EMBL" id="AFL74512.1"/>
    </source>
</evidence>
<evidence type="ECO:0000313" key="3">
    <source>
        <dbReference type="Proteomes" id="UP000006062"/>
    </source>
</evidence>
<feature type="compositionally biased region" description="Basic and acidic residues" evidence="1">
    <location>
        <begin position="28"/>
        <end position="38"/>
    </location>
</feature>
<dbReference type="KEGG" id="tvi:Thivi_2578"/>
<gene>
    <name evidence="2" type="ordered locus">Thivi_2578</name>
</gene>
<evidence type="ECO:0000256" key="1">
    <source>
        <dbReference type="SAM" id="MobiDB-lite"/>
    </source>
</evidence>
<keyword evidence="3" id="KW-1185">Reference proteome</keyword>
<accession>I3YBZ4</accession>
<sequence length="51" mass="5583">MNGCNVSLGARFPLILRPFGKPVLSEAEGLRAQDERKSAKSFPEITLISTH</sequence>
<dbReference type="EMBL" id="CP003154">
    <property type="protein sequence ID" value="AFL74512.1"/>
    <property type="molecule type" value="Genomic_DNA"/>
</dbReference>
<dbReference type="Proteomes" id="UP000006062">
    <property type="component" value="Chromosome"/>
</dbReference>
<dbReference type="AlphaFoldDB" id="I3YBZ4"/>
<protein>
    <submittedName>
        <fullName evidence="2">Uncharacterized protein</fullName>
    </submittedName>
</protein>
<feature type="region of interest" description="Disordered" evidence="1">
    <location>
        <begin position="28"/>
        <end position="51"/>
    </location>
</feature>
<dbReference type="STRING" id="765911.Thivi_2578"/>
<proteinExistence type="predicted"/>